<keyword evidence="3" id="KW-1185">Reference proteome</keyword>
<dbReference type="EMBL" id="KE525348">
    <property type="protein sequence ID" value="KFB50510.1"/>
    <property type="molecule type" value="Genomic_DNA"/>
</dbReference>
<dbReference type="Proteomes" id="UP000030765">
    <property type="component" value="Unassembled WGS sequence"/>
</dbReference>
<evidence type="ECO:0000313" key="3">
    <source>
        <dbReference type="Proteomes" id="UP000030765"/>
    </source>
</evidence>
<dbReference type="EMBL" id="ATLV01024081">
    <property type="status" value="NOT_ANNOTATED_CDS"/>
    <property type="molecule type" value="Genomic_DNA"/>
</dbReference>
<reference evidence="1 3" key="1">
    <citation type="journal article" date="2014" name="BMC Genomics">
        <title>Genome sequence of Anopheles sinensis provides insight into genetics basis of mosquito competence for malaria parasites.</title>
        <authorList>
            <person name="Zhou D."/>
            <person name="Zhang D."/>
            <person name="Ding G."/>
            <person name="Shi L."/>
            <person name="Hou Q."/>
            <person name="Ye Y."/>
            <person name="Xu Y."/>
            <person name="Zhou H."/>
            <person name="Xiong C."/>
            <person name="Li S."/>
            <person name="Yu J."/>
            <person name="Hong S."/>
            <person name="Yu X."/>
            <person name="Zou P."/>
            <person name="Chen C."/>
            <person name="Chang X."/>
            <person name="Wang W."/>
            <person name="Lv Y."/>
            <person name="Sun Y."/>
            <person name="Ma L."/>
            <person name="Shen B."/>
            <person name="Zhu C."/>
        </authorList>
    </citation>
    <scope>NUCLEOTIDE SEQUENCE [LARGE SCALE GENOMIC DNA]</scope>
</reference>
<evidence type="ECO:0000313" key="1">
    <source>
        <dbReference type="EMBL" id="KFB50510.1"/>
    </source>
</evidence>
<organism evidence="1">
    <name type="scientific">Anopheles sinensis</name>
    <name type="common">Mosquito</name>
    <dbReference type="NCBI Taxonomy" id="74873"/>
    <lineage>
        <taxon>Eukaryota</taxon>
        <taxon>Metazoa</taxon>
        <taxon>Ecdysozoa</taxon>
        <taxon>Arthropoda</taxon>
        <taxon>Hexapoda</taxon>
        <taxon>Insecta</taxon>
        <taxon>Pterygota</taxon>
        <taxon>Neoptera</taxon>
        <taxon>Endopterygota</taxon>
        <taxon>Diptera</taxon>
        <taxon>Nematocera</taxon>
        <taxon>Culicoidea</taxon>
        <taxon>Culicidae</taxon>
        <taxon>Anophelinae</taxon>
        <taxon>Anopheles</taxon>
    </lineage>
</organism>
<dbReference type="AlphaFoldDB" id="A0A084WJW6"/>
<accession>A0A084WJW6</accession>
<dbReference type="VEuPathDB" id="VectorBase:ASIC018549"/>
<sequence length="241" mass="26139">MSTPRAANENATKTIPRGCFTSAPAKDDHFARSHNTDCRKFLNHDATTAPASGDFLADLVDKSARHIELKIVERFGHSPSEPSGVSLGLGPDCLRPCLAIVGERSGKRPIRVRAASGARYKPEMSPGRCDRPGLVIYYIRRRTPPPGTAARNLPPLAFFFAFGSGAERIVSDVPLRTVALGRTSERRSPVSEPTPGHFSLLPAGANDFASSAANVINFKWEVQVREVQGRKRGVDLQALIK</sequence>
<reference evidence="2" key="2">
    <citation type="submission" date="2020-05" db="UniProtKB">
        <authorList>
            <consortium name="EnsemblMetazoa"/>
        </authorList>
    </citation>
    <scope>IDENTIFICATION</scope>
</reference>
<gene>
    <name evidence="1" type="ORF">ZHAS_00018549</name>
</gene>
<evidence type="ECO:0000313" key="2">
    <source>
        <dbReference type="EnsemblMetazoa" id="ASIC018549-PA"/>
    </source>
</evidence>
<name>A0A084WJW6_ANOSI</name>
<dbReference type="EnsemblMetazoa" id="ASIC018549-RA">
    <property type="protein sequence ID" value="ASIC018549-PA"/>
    <property type="gene ID" value="ASIC018549"/>
</dbReference>
<protein>
    <submittedName>
        <fullName evidence="1 2">Uncharacterized protein</fullName>
    </submittedName>
</protein>
<proteinExistence type="predicted"/>